<dbReference type="KEGG" id="anf:AQPE_2091"/>
<keyword evidence="4" id="KW-1185">Reference proteome</keyword>
<accession>A0A5K7S8Q5</accession>
<sequence>MKRLGLILVLCLLISRAFAQDAQKIIGIWWNDEKTSKIEVKEENGKFVGTVIYINPEKYVNGEPEKDNMNPDVKLRSRSRLGLQILSELKFNASDKEWQGGRIYDPKNGKTYDCFAWFDKDANVLNLKGYVAGIKWLGRSTVWTRTTK</sequence>
<evidence type="ECO:0000313" key="4">
    <source>
        <dbReference type="Proteomes" id="UP001193389"/>
    </source>
</evidence>
<reference evidence="3" key="1">
    <citation type="journal article" date="2020" name="Int. J. Syst. Evol. Microbiol.">
        <title>Aquipluma nitroreducens gen. nov. sp. nov., a novel facultatively anaerobic bacterium isolated from a freshwater lake.</title>
        <authorList>
            <person name="Watanabe M."/>
            <person name="Kojima H."/>
            <person name="Fukui M."/>
        </authorList>
    </citation>
    <scope>NUCLEOTIDE SEQUENCE</scope>
    <source>
        <strain evidence="3">MeG22</strain>
    </source>
</reference>
<dbReference type="EMBL" id="AP018694">
    <property type="protein sequence ID" value="BBE17932.1"/>
    <property type="molecule type" value="Genomic_DNA"/>
</dbReference>
<name>A0A5K7S8Q5_9BACT</name>
<evidence type="ECO:0000256" key="1">
    <source>
        <dbReference type="SAM" id="SignalP"/>
    </source>
</evidence>
<evidence type="ECO:0000259" key="2">
    <source>
        <dbReference type="Pfam" id="PF09917"/>
    </source>
</evidence>
<dbReference type="InterPro" id="IPR019223">
    <property type="entry name" value="DUF2147"/>
</dbReference>
<dbReference type="AlphaFoldDB" id="A0A5K7S8Q5"/>
<feature type="chain" id="PRO_5024292590" description="DUF2147 domain-containing protein" evidence="1">
    <location>
        <begin position="20"/>
        <end position="148"/>
    </location>
</feature>
<dbReference type="RefSeq" id="WP_318350886.1">
    <property type="nucleotide sequence ID" value="NZ_AP018694.1"/>
</dbReference>
<protein>
    <recommendedName>
        <fullName evidence="2">DUF2147 domain-containing protein</fullName>
    </recommendedName>
</protein>
<proteinExistence type="predicted"/>
<feature type="domain" description="DUF2147" evidence="2">
    <location>
        <begin position="27"/>
        <end position="145"/>
    </location>
</feature>
<dbReference type="PANTHER" id="PTHR36919:SF2">
    <property type="entry name" value="BLL6627 PROTEIN"/>
    <property type="match status" value="1"/>
</dbReference>
<evidence type="ECO:0000313" key="3">
    <source>
        <dbReference type="EMBL" id="BBE17932.1"/>
    </source>
</evidence>
<dbReference type="Proteomes" id="UP001193389">
    <property type="component" value="Chromosome"/>
</dbReference>
<organism evidence="3 4">
    <name type="scientific">Aquipluma nitroreducens</name>
    <dbReference type="NCBI Taxonomy" id="2010828"/>
    <lineage>
        <taxon>Bacteria</taxon>
        <taxon>Pseudomonadati</taxon>
        <taxon>Bacteroidota</taxon>
        <taxon>Bacteroidia</taxon>
        <taxon>Marinilabiliales</taxon>
        <taxon>Prolixibacteraceae</taxon>
        <taxon>Aquipluma</taxon>
    </lineage>
</organism>
<gene>
    <name evidence="3" type="ORF">AQPE_2091</name>
</gene>
<feature type="signal peptide" evidence="1">
    <location>
        <begin position="1"/>
        <end position="19"/>
    </location>
</feature>
<keyword evidence="1" id="KW-0732">Signal</keyword>
<dbReference type="Gene3D" id="2.40.128.520">
    <property type="match status" value="1"/>
</dbReference>
<dbReference type="PANTHER" id="PTHR36919">
    <property type="entry name" value="BLR1215 PROTEIN"/>
    <property type="match status" value="1"/>
</dbReference>
<dbReference type="Pfam" id="PF09917">
    <property type="entry name" value="DUF2147"/>
    <property type="match status" value="1"/>
</dbReference>